<protein>
    <submittedName>
        <fullName evidence="1">Uncharacterized protein</fullName>
    </submittedName>
</protein>
<dbReference type="AlphaFoldDB" id="A0A4V2RDV5"/>
<keyword evidence="2" id="KW-1185">Reference proteome</keyword>
<gene>
    <name evidence="1" type="ORF">EV146_104390</name>
</gene>
<reference evidence="1 2" key="1">
    <citation type="journal article" date="2015" name="Stand. Genomic Sci.">
        <title>Genomic Encyclopedia of Bacterial and Archaeal Type Strains, Phase III: the genomes of soil and plant-associated and newly described type strains.</title>
        <authorList>
            <person name="Whitman W.B."/>
            <person name="Woyke T."/>
            <person name="Klenk H.P."/>
            <person name="Zhou Y."/>
            <person name="Lilburn T.G."/>
            <person name="Beck B.J."/>
            <person name="De Vos P."/>
            <person name="Vandamme P."/>
            <person name="Eisen J.A."/>
            <person name="Garrity G."/>
            <person name="Hugenholtz P."/>
            <person name="Kyrpides N.C."/>
        </authorList>
    </citation>
    <scope>NUCLEOTIDE SEQUENCE [LARGE SCALE GENOMIC DNA]</scope>
    <source>
        <strain evidence="1 2">CV53</strain>
    </source>
</reference>
<comment type="caution">
    <text evidence="1">The sequence shown here is derived from an EMBL/GenBank/DDBJ whole genome shotgun (WGS) entry which is preliminary data.</text>
</comment>
<dbReference type="Proteomes" id="UP000295689">
    <property type="component" value="Unassembled WGS sequence"/>
</dbReference>
<organism evidence="1 2">
    <name type="scientific">Mesobacillus foraminis</name>
    <dbReference type="NCBI Taxonomy" id="279826"/>
    <lineage>
        <taxon>Bacteria</taxon>
        <taxon>Bacillati</taxon>
        <taxon>Bacillota</taxon>
        <taxon>Bacilli</taxon>
        <taxon>Bacillales</taxon>
        <taxon>Bacillaceae</taxon>
        <taxon>Mesobacillus</taxon>
    </lineage>
</organism>
<name>A0A4V2RDV5_9BACI</name>
<sequence>MITPFFFEIINNIIHLNKTLINTKYLILFIFQEFTGIPLEDWQLNILSVVTLR</sequence>
<evidence type="ECO:0000313" key="2">
    <source>
        <dbReference type="Proteomes" id="UP000295689"/>
    </source>
</evidence>
<dbReference type="EMBL" id="SLVV01000004">
    <property type="protein sequence ID" value="TCN26280.1"/>
    <property type="molecule type" value="Genomic_DNA"/>
</dbReference>
<accession>A0A4V2RDV5</accession>
<proteinExistence type="predicted"/>
<evidence type="ECO:0000313" key="1">
    <source>
        <dbReference type="EMBL" id="TCN26280.1"/>
    </source>
</evidence>